<feature type="compositionally biased region" description="Polar residues" evidence="1">
    <location>
        <begin position="150"/>
        <end position="159"/>
    </location>
</feature>
<gene>
    <name evidence="2" type="ORF">D7U36_06640</name>
</gene>
<accession>A0A8B3FPN8</accession>
<evidence type="ECO:0000256" key="1">
    <source>
        <dbReference type="SAM" id="MobiDB-lite"/>
    </source>
</evidence>
<evidence type="ECO:0000313" key="2">
    <source>
        <dbReference type="EMBL" id="RLP09855.1"/>
    </source>
</evidence>
<dbReference type="EMBL" id="RCIW01000009">
    <property type="protein sequence ID" value="RLP09855.1"/>
    <property type="molecule type" value="Genomic_DNA"/>
</dbReference>
<dbReference type="Proteomes" id="UP000279336">
    <property type="component" value="Unassembled WGS sequence"/>
</dbReference>
<protein>
    <submittedName>
        <fullName evidence="2">Uncharacterized protein</fullName>
    </submittedName>
</protein>
<feature type="region of interest" description="Disordered" evidence="1">
    <location>
        <begin position="128"/>
        <end position="159"/>
    </location>
</feature>
<comment type="caution">
    <text evidence="2">The sequence shown here is derived from an EMBL/GenBank/DDBJ whole genome shotgun (WGS) entry which is preliminary data.</text>
</comment>
<proteinExistence type="predicted"/>
<dbReference type="AlphaFoldDB" id="A0A8B3FPN8"/>
<reference evidence="2 3" key="1">
    <citation type="submission" date="2018-10" db="EMBL/GenBank/DDBJ databases">
        <title>Propionibacterium australiense Genome Sequencing and Assembly.</title>
        <authorList>
            <person name="Bernier A.-M."/>
            <person name="Bernard K."/>
        </authorList>
    </citation>
    <scope>NUCLEOTIDE SEQUENCE [LARGE SCALE GENOMIC DNA]</scope>
    <source>
        <strain evidence="2 3">NML98A078</strain>
    </source>
</reference>
<feature type="region of interest" description="Disordered" evidence="1">
    <location>
        <begin position="47"/>
        <end position="78"/>
    </location>
</feature>
<name>A0A8B3FPN8_9ACTN</name>
<feature type="compositionally biased region" description="Low complexity" evidence="1">
    <location>
        <begin position="133"/>
        <end position="149"/>
    </location>
</feature>
<organism evidence="2 3">
    <name type="scientific">Propionibacterium australiense</name>
    <dbReference type="NCBI Taxonomy" id="119981"/>
    <lineage>
        <taxon>Bacteria</taxon>
        <taxon>Bacillati</taxon>
        <taxon>Actinomycetota</taxon>
        <taxon>Actinomycetes</taxon>
        <taxon>Propionibacteriales</taxon>
        <taxon>Propionibacteriaceae</taxon>
        <taxon>Propionibacterium</taxon>
    </lineage>
</organism>
<sequence>MIDLGAAATREFFIVTTTSTAESAGSFIGSPNCSRTTLLSATLPESATTQLQPEADRTVRSRSLNSPESYGASVPWMTVRPGEAPTSVQAKDTVSFSQSSRKYSPASMVMVAPRAALGRMTSLKRWASKTDQCSSVSRADCAASADSSSLTTSNTPSGT</sequence>
<evidence type="ECO:0000313" key="3">
    <source>
        <dbReference type="Proteomes" id="UP000279336"/>
    </source>
</evidence>